<name>A0A1B1NUJ9_9VIBR</name>
<evidence type="ECO:0000313" key="6">
    <source>
        <dbReference type="Proteomes" id="UP000095131"/>
    </source>
</evidence>
<dbReference type="GO" id="GO:0008124">
    <property type="term" value="F:4-alpha-hydroxytetrahydrobiopterin dehydratase activity"/>
    <property type="evidence" value="ECO:0007669"/>
    <property type="project" value="UniProtKB-UniRule"/>
</dbReference>
<protein>
    <recommendedName>
        <fullName evidence="4">Putative pterin-4-alpha-carbinolamine dehydratase</fullName>
        <shortName evidence="4">PHS</shortName>
        <ecNumber evidence="4">4.2.1.96</ecNumber>
    </recommendedName>
    <alternativeName>
        <fullName evidence="4">4-alpha-hydroxy-tetrahydropterin dehydratase</fullName>
    </alternativeName>
    <alternativeName>
        <fullName evidence="4">Pterin carbinolamine dehydratase</fullName>
        <shortName evidence="4">PCD</shortName>
    </alternativeName>
</protein>
<dbReference type="Proteomes" id="UP000095131">
    <property type="component" value="Unassembled WGS sequence"/>
</dbReference>
<comment type="catalytic activity">
    <reaction evidence="1 4">
        <text>(4aS,6R)-4a-hydroxy-L-erythro-5,6,7,8-tetrahydrobiopterin = (6R)-L-erythro-6,7-dihydrobiopterin + H2O</text>
        <dbReference type="Rhea" id="RHEA:11920"/>
        <dbReference type="ChEBI" id="CHEBI:15377"/>
        <dbReference type="ChEBI" id="CHEBI:15642"/>
        <dbReference type="ChEBI" id="CHEBI:43120"/>
        <dbReference type="EC" id="4.2.1.96"/>
    </reaction>
</comment>
<dbReference type="GO" id="GO:0006729">
    <property type="term" value="P:tetrahydrobiopterin biosynthetic process"/>
    <property type="evidence" value="ECO:0007669"/>
    <property type="project" value="InterPro"/>
</dbReference>
<dbReference type="PATRIC" id="fig|45658.6.peg.3526"/>
<dbReference type="KEGG" id="vsc:VSVS12_03582"/>
<comment type="caution">
    <text evidence="5">The sequence shown here is derived from an EMBL/GenBank/DDBJ whole genome shotgun (WGS) entry which is preliminary data.</text>
</comment>
<keyword evidence="3 4" id="KW-0456">Lyase</keyword>
<dbReference type="CDD" id="cd00913">
    <property type="entry name" value="PCD_DCoH_subfamily_a"/>
    <property type="match status" value="1"/>
</dbReference>
<evidence type="ECO:0000256" key="2">
    <source>
        <dbReference type="ARBA" id="ARBA00006472"/>
    </source>
</evidence>
<dbReference type="PANTHER" id="PTHR42805:SF1">
    <property type="entry name" value="PTERIN-4-ALPHA-CARBINOLAMINE DEHYDRATASE-RELATED"/>
    <property type="match status" value="1"/>
</dbReference>
<dbReference type="Gene3D" id="3.30.1360.20">
    <property type="entry name" value="Transcriptional coactivator/pterin dehydratase"/>
    <property type="match status" value="1"/>
</dbReference>
<comment type="similarity">
    <text evidence="2 4">Belongs to the pterin-4-alpha-carbinolamine dehydratase family.</text>
</comment>
<evidence type="ECO:0000256" key="3">
    <source>
        <dbReference type="ARBA" id="ARBA00023239"/>
    </source>
</evidence>
<evidence type="ECO:0000313" key="5">
    <source>
        <dbReference type="EMBL" id="ODS04364.1"/>
    </source>
</evidence>
<dbReference type="Pfam" id="PF01329">
    <property type="entry name" value="Pterin_4a"/>
    <property type="match status" value="1"/>
</dbReference>
<organism evidence="5 6">
    <name type="scientific">Vibrio scophthalmi</name>
    <dbReference type="NCBI Taxonomy" id="45658"/>
    <lineage>
        <taxon>Bacteria</taxon>
        <taxon>Pseudomonadati</taxon>
        <taxon>Pseudomonadota</taxon>
        <taxon>Gammaproteobacteria</taxon>
        <taxon>Vibrionales</taxon>
        <taxon>Vibrionaceae</taxon>
        <taxon>Vibrio</taxon>
    </lineage>
</organism>
<dbReference type="PANTHER" id="PTHR42805">
    <property type="entry name" value="PTERIN-4-ALPHA-CARBINOLAMINE DEHYDRATASE-RELATED"/>
    <property type="match status" value="1"/>
</dbReference>
<dbReference type="InterPro" id="IPR001533">
    <property type="entry name" value="Pterin_deHydtase"/>
</dbReference>
<dbReference type="HAMAP" id="MF_00434">
    <property type="entry name" value="Pterin_4_alpha"/>
    <property type="match status" value="1"/>
</dbReference>
<evidence type="ECO:0000256" key="1">
    <source>
        <dbReference type="ARBA" id="ARBA00001554"/>
    </source>
</evidence>
<accession>A0A1B1NUJ9</accession>
<dbReference type="EC" id="4.2.1.96" evidence="4"/>
<dbReference type="NCBIfam" id="NF002016">
    <property type="entry name" value="PRK00823.1-1"/>
    <property type="match status" value="1"/>
</dbReference>
<dbReference type="OrthoDB" id="5294615at2"/>
<dbReference type="InterPro" id="IPR050376">
    <property type="entry name" value="Pterin-4-alpha-carb_dehyd"/>
</dbReference>
<reference evidence="5 6" key="1">
    <citation type="submission" date="2016-08" db="EMBL/GenBank/DDBJ databases">
        <title>Genome sequencing of Vibrio scophthalmi strain FP3289, an isolated from Paralichthys olivaceus.</title>
        <authorList>
            <person name="Han H.-J."/>
        </authorList>
    </citation>
    <scope>NUCLEOTIDE SEQUENCE [LARGE SCALE GENOMIC DNA]</scope>
    <source>
        <strain evidence="5 6">FP3289</strain>
    </source>
</reference>
<proteinExistence type="inferred from homology"/>
<dbReference type="RefSeq" id="WP_009385072.1">
    <property type="nucleotide sequence ID" value="NZ_CP016308.1"/>
</dbReference>
<evidence type="ECO:0000256" key="4">
    <source>
        <dbReference type="HAMAP-Rule" id="MF_00434"/>
    </source>
</evidence>
<gene>
    <name evidence="5" type="primary">pcbD</name>
    <name evidence="5" type="ORF">VSF3289_03495</name>
</gene>
<dbReference type="EMBL" id="MDCJ01000007">
    <property type="protein sequence ID" value="ODS04364.1"/>
    <property type="molecule type" value="Genomic_DNA"/>
</dbReference>
<sequence length="120" mass="13938">MFNEFNLNDETLNELRCEACSDDAIALNYDQQQALLALLNEWHIIEREGIPQLEKSFKFNNFLSAWSFANRVAELAEEEFHHPAILLEWGKVTVTWWSHSIKGLHKNDFICAAKCDEITP</sequence>
<dbReference type="InterPro" id="IPR036428">
    <property type="entry name" value="PCD_sf"/>
</dbReference>
<dbReference type="SUPFAM" id="SSF55248">
    <property type="entry name" value="PCD-like"/>
    <property type="match status" value="1"/>
</dbReference>
<dbReference type="AlphaFoldDB" id="A0A1B1NUJ9"/>